<dbReference type="EMBL" id="CAJPEX010022691">
    <property type="protein sequence ID" value="CAG0925939.1"/>
    <property type="molecule type" value="Genomic_DNA"/>
</dbReference>
<accession>A0A7R9C556</accession>
<organism evidence="2">
    <name type="scientific">Notodromas monacha</name>
    <dbReference type="NCBI Taxonomy" id="399045"/>
    <lineage>
        <taxon>Eukaryota</taxon>
        <taxon>Metazoa</taxon>
        <taxon>Ecdysozoa</taxon>
        <taxon>Arthropoda</taxon>
        <taxon>Crustacea</taxon>
        <taxon>Oligostraca</taxon>
        <taxon>Ostracoda</taxon>
        <taxon>Podocopa</taxon>
        <taxon>Podocopida</taxon>
        <taxon>Cypridocopina</taxon>
        <taxon>Cypridoidea</taxon>
        <taxon>Cyprididae</taxon>
        <taxon>Notodromas</taxon>
    </lineage>
</organism>
<dbReference type="InterPro" id="IPR027267">
    <property type="entry name" value="AH/BAR_dom_sf"/>
</dbReference>
<gene>
    <name evidence="2" type="ORF">NMOB1V02_LOCUS13389</name>
</gene>
<reference evidence="2" key="1">
    <citation type="submission" date="2020-11" db="EMBL/GenBank/DDBJ databases">
        <authorList>
            <person name="Tran Van P."/>
        </authorList>
    </citation>
    <scope>NUCLEOTIDE SEQUENCE</scope>
</reference>
<dbReference type="Gene3D" id="1.20.1270.60">
    <property type="entry name" value="Arfaptin homology (AH) domain/BAR domain"/>
    <property type="match status" value="1"/>
</dbReference>
<dbReference type="InterPro" id="IPR051627">
    <property type="entry name" value="SLIT-ROBO_RhoGAP"/>
</dbReference>
<name>A0A7R9C556_9CRUS</name>
<dbReference type="AlphaFoldDB" id="A0A7R9C556"/>
<keyword evidence="3" id="KW-1185">Reference proteome</keyword>
<feature type="non-terminal residue" evidence="2">
    <location>
        <position position="118"/>
    </location>
</feature>
<proteinExistence type="predicted"/>
<sequence length="118" mass="14077">QCREISFESHEELLKVLHELHTTMKTYHTYWGEFRTAESKLMLAESQKRKLELSIPPEKLTKRKKFRVIEKDIEKRKNKYNDARTKALKARNDYLLCMDAANAALHKYFVDDLSDIMD</sequence>
<evidence type="ECO:0000256" key="1">
    <source>
        <dbReference type="ARBA" id="ARBA00023054"/>
    </source>
</evidence>
<evidence type="ECO:0000313" key="3">
    <source>
        <dbReference type="Proteomes" id="UP000678499"/>
    </source>
</evidence>
<feature type="non-terminal residue" evidence="2">
    <location>
        <position position="1"/>
    </location>
</feature>
<dbReference type="SUPFAM" id="SSF103657">
    <property type="entry name" value="BAR/IMD domain-like"/>
    <property type="match status" value="1"/>
</dbReference>
<evidence type="ECO:0000313" key="2">
    <source>
        <dbReference type="EMBL" id="CAD7285787.1"/>
    </source>
</evidence>
<dbReference type="Proteomes" id="UP000678499">
    <property type="component" value="Unassembled WGS sequence"/>
</dbReference>
<keyword evidence="1" id="KW-0175">Coiled coil</keyword>
<dbReference type="PANTHER" id="PTHR14166">
    <property type="entry name" value="SLIT-ROBO RHO GTPASE ACTIVATING PROTEIN"/>
    <property type="match status" value="1"/>
</dbReference>
<protein>
    <submittedName>
        <fullName evidence="2">Uncharacterized protein</fullName>
    </submittedName>
</protein>
<dbReference type="EMBL" id="OA904728">
    <property type="protein sequence ID" value="CAD7285787.1"/>
    <property type="molecule type" value="Genomic_DNA"/>
</dbReference>
<dbReference type="OrthoDB" id="5981864at2759"/>